<proteinExistence type="predicted"/>
<evidence type="ECO:0000313" key="3">
    <source>
        <dbReference type="EMBL" id="KTD88170.1"/>
    </source>
</evidence>
<protein>
    <submittedName>
        <fullName evidence="3">Terminase</fullName>
    </submittedName>
</protein>
<dbReference type="AlphaFoldDB" id="A0A0W1B3L7"/>
<dbReference type="OrthoDB" id="2080376at2"/>
<dbReference type="EMBL" id="LCZJ02000015">
    <property type="protein sequence ID" value="KTD88170.1"/>
    <property type="molecule type" value="Genomic_DNA"/>
</dbReference>
<name>A0A0W1B3L7_9BACL</name>
<comment type="caution">
    <text evidence="3">The sequence shown here is derived from an EMBL/GenBank/DDBJ whole genome shotgun (WGS) entry which is preliminary data.</text>
</comment>
<dbReference type="InterPro" id="IPR027924">
    <property type="entry name" value="XkdF"/>
</dbReference>
<dbReference type="Pfam" id="PF14550">
    <property type="entry name" value="Peptidase_S78_2"/>
    <property type="match status" value="1"/>
</dbReference>
<keyword evidence="4" id="KW-1185">Reference proteome</keyword>
<dbReference type="Proteomes" id="UP000054709">
    <property type="component" value="Unassembled WGS sequence"/>
</dbReference>
<sequence>MSYKLKDAKITHISLVDKGANGVPFAIIKAQKANQAGAIQKQVQIAKIDDDKRIVKGVVYQPDVVDAHDDQMDEIEIEKAAHLFMEKQHTYNIDKQHDLEVDKGFVIESYIAPCDMTLGDQQIVKGSWVAAVKVTDDDTWEDIKKGGITGFSMWGVGKREEIEEEEEVSKGILSRIAKALGLIEKGAVADKYHKNRKNREFWAAQDALNSVLFNWDSYNSGMETDAETIREALQDFVDIAQDVLTKEDIVKAIGTPSEQITKAGKKISAGNLKHVDDAIAALTELKNKTAPVEQEPEEDDDLKAEDIAKAITTAMAPIAKQVEGLTAEIAELKKEEGVEGDQPAGGAASTATAEETAITDAIAKALEPLSQQMQTLAADVQLVKNSRGASVQGDEEEISKSEGAVSFGRFL</sequence>
<organism evidence="3 4">
    <name type="scientific">Paenibacillus etheri</name>
    <dbReference type="NCBI Taxonomy" id="1306852"/>
    <lineage>
        <taxon>Bacteria</taxon>
        <taxon>Bacillati</taxon>
        <taxon>Bacillota</taxon>
        <taxon>Bacilli</taxon>
        <taxon>Bacillales</taxon>
        <taxon>Paenibacillaceae</taxon>
        <taxon>Paenibacillus</taxon>
    </lineage>
</organism>
<accession>A0A0W1B3L7</accession>
<feature type="region of interest" description="Disordered" evidence="1">
    <location>
        <begin position="387"/>
        <end position="411"/>
    </location>
</feature>
<evidence type="ECO:0000313" key="4">
    <source>
        <dbReference type="Proteomes" id="UP000054709"/>
    </source>
</evidence>
<dbReference type="RefSeq" id="WP_060622107.1">
    <property type="nucleotide sequence ID" value="NZ_LCZJ02000015.1"/>
</dbReference>
<feature type="domain" description="Phage-like element PBSX protein XkdF" evidence="2">
    <location>
        <begin position="44"/>
        <end position="160"/>
    </location>
</feature>
<evidence type="ECO:0000259" key="2">
    <source>
        <dbReference type="Pfam" id="PF14550"/>
    </source>
</evidence>
<gene>
    <name evidence="3" type="ORF">UQ64_06680</name>
</gene>
<evidence type="ECO:0000256" key="1">
    <source>
        <dbReference type="SAM" id="MobiDB-lite"/>
    </source>
</evidence>
<reference evidence="3 4" key="1">
    <citation type="journal article" date="2015" name="Int. Biodeterior. Biodegradation">
        <title>Physiological and genetic screening methods for the isolation of methyl tert-butyl ether-degrading bacteria for bioremediation purposes.</title>
        <authorList>
            <person name="Guisado I.M."/>
            <person name="Purswani J."/>
            <person name="Gonzalez Lopez J."/>
            <person name="Pozo C."/>
        </authorList>
    </citation>
    <scope>NUCLEOTIDE SEQUENCE [LARGE SCALE GENOMIC DNA]</scope>
    <source>
        <strain evidence="3 4">SH7</strain>
    </source>
</reference>